<evidence type="ECO:0000256" key="1">
    <source>
        <dbReference type="ARBA" id="ARBA00022679"/>
    </source>
</evidence>
<evidence type="ECO:0000256" key="4">
    <source>
        <dbReference type="ARBA" id="ARBA00022840"/>
    </source>
</evidence>
<dbReference type="SUPFAM" id="SSF49879">
    <property type="entry name" value="SMAD/FHA domain"/>
    <property type="match status" value="1"/>
</dbReference>
<proteinExistence type="predicted"/>
<dbReference type="PANTHER" id="PTHR43289">
    <property type="entry name" value="MITOGEN-ACTIVATED PROTEIN KINASE KINASE KINASE 20-RELATED"/>
    <property type="match status" value="1"/>
</dbReference>
<evidence type="ECO:0000256" key="3">
    <source>
        <dbReference type="ARBA" id="ARBA00022777"/>
    </source>
</evidence>
<dbReference type="CDD" id="cd14014">
    <property type="entry name" value="STKc_PknB_like"/>
    <property type="match status" value="1"/>
</dbReference>
<gene>
    <name evidence="9" type="ORF">CJ255_04205</name>
</gene>
<dbReference type="PROSITE" id="PS50011">
    <property type="entry name" value="PROTEIN_KINASE_DOM"/>
    <property type="match status" value="1"/>
</dbReference>
<evidence type="ECO:0000313" key="9">
    <source>
        <dbReference type="EMBL" id="PDW04368.1"/>
    </source>
</evidence>
<dbReference type="GO" id="GO:0004674">
    <property type="term" value="F:protein serine/threonine kinase activity"/>
    <property type="evidence" value="ECO:0007669"/>
    <property type="project" value="TreeGrafter"/>
</dbReference>
<dbReference type="Gene3D" id="1.10.510.10">
    <property type="entry name" value="Transferase(Phosphotransferase) domain 1"/>
    <property type="match status" value="1"/>
</dbReference>
<feature type="compositionally biased region" description="Pro residues" evidence="6">
    <location>
        <begin position="319"/>
        <end position="329"/>
    </location>
</feature>
<feature type="compositionally biased region" description="Low complexity" evidence="6">
    <location>
        <begin position="309"/>
        <end position="318"/>
    </location>
</feature>
<feature type="compositionally biased region" description="Pro residues" evidence="6">
    <location>
        <begin position="293"/>
        <end position="308"/>
    </location>
</feature>
<keyword evidence="1" id="KW-0808">Transferase</keyword>
<dbReference type="InterPro" id="IPR008984">
    <property type="entry name" value="SMAD_FHA_dom_sf"/>
</dbReference>
<evidence type="ECO:0000259" key="7">
    <source>
        <dbReference type="PROSITE" id="PS50006"/>
    </source>
</evidence>
<dbReference type="Pfam" id="PF00069">
    <property type="entry name" value="Pkinase"/>
    <property type="match status" value="1"/>
</dbReference>
<evidence type="ECO:0000313" key="10">
    <source>
        <dbReference type="Proteomes" id="UP000220527"/>
    </source>
</evidence>
<protein>
    <submittedName>
        <fullName evidence="9">Protein kinase</fullName>
    </submittedName>
</protein>
<evidence type="ECO:0000256" key="6">
    <source>
        <dbReference type="SAM" id="MobiDB-lite"/>
    </source>
</evidence>
<feature type="region of interest" description="Disordered" evidence="6">
    <location>
        <begin position="285"/>
        <end position="339"/>
    </location>
</feature>
<comment type="caution">
    <text evidence="9">The sequence shown here is derived from an EMBL/GenBank/DDBJ whole genome shotgun (WGS) entry which is preliminary data.</text>
</comment>
<feature type="domain" description="FHA" evidence="7">
    <location>
        <begin position="383"/>
        <end position="440"/>
    </location>
</feature>
<organism evidence="9 10">
    <name type="scientific">Candidatus Viridilinea mediisalina</name>
    <dbReference type="NCBI Taxonomy" id="2024553"/>
    <lineage>
        <taxon>Bacteria</taxon>
        <taxon>Bacillati</taxon>
        <taxon>Chloroflexota</taxon>
        <taxon>Chloroflexia</taxon>
        <taxon>Chloroflexales</taxon>
        <taxon>Chloroflexineae</taxon>
        <taxon>Oscillochloridaceae</taxon>
        <taxon>Candidatus Viridilinea</taxon>
    </lineage>
</organism>
<evidence type="ECO:0000259" key="8">
    <source>
        <dbReference type="PROSITE" id="PS50011"/>
    </source>
</evidence>
<feature type="binding site" evidence="5">
    <location>
        <position position="48"/>
    </location>
    <ligand>
        <name>ATP</name>
        <dbReference type="ChEBI" id="CHEBI:30616"/>
    </ligand>
</feature>
<dbReference type="SMART" id="SM00220">
    <property type="entry name" value="S_TKc"/>
    <property type="match status" value="1"/>
</dbReference>
<evidence type="ECO:0000256" key="2">
    <source>
        <dbReference type="ARBA" id="ARBA00022741"/>
    </source>
</evidence>
<keyword evidence="3 9" id="KW-0418">Kinase</keyword>
<dbReference type="AlphaFoldDB" id="A0A2A6RNA5"/>
<keyword evidence="10" id="KW-1185">Reference proteome</keyword>
<dbReference type="PROSITE" id="PS00107">
    <property type="entry name" value="PROTEIN_KINASE_ATP"/>
    <property type="match status" value="1"/>
</dbReference>
<dbReference type="Gene3D" id="3.30.200.20">
    <property type="entry name" value="Phosphorylase Kinase, domain 1"/>
    <property type="match status" value="1"/>
</dbReference>
<dbReference type="Pfam" id="PF00498">
    <property type="entry name" value="FHA"/>
    <property type="match status" value="1"/>
</dbReference>
<dbReference type="Gene3D" id="2.60.200.20">
    <property type="match status" value="1"/>
</dbReference>
<dbReference type="InterPro" id="IPR000253">
    <property type="entry name" value="FHA_dom"/>
</dbReference>
<dbReference type="OrthoDB" id="136279at2"/>
<name>A0A2A6RNA5_9CHLR</name>
<dbReference type="PROSITE" id="PS00108">
    <property type="entry name" value="PROTEIN_KINASE_ST"/>
    <property type="match status" value="1"/>
</dbReference>
<dbReference type="PANTHER" id="PTHR43289:SF34">
    <property type="entry name" value="SERINE_THREONINE-PROTEIN KINASE YBDM-RELATED"/>
    <property type="match status" value="1"/>
</dbReference>
<dbReference type="GO" id="GO:0005524">
    <property type="term" value="F:ATP binding"/>
    <property type="evidence" value="ECO:0007669"/>
    <property type="project" value="UniProtKB-UniRule"/>
</dbReference>
<dbReference type="SUPFAM" id="SSF56112">
    <property type="entry name" value="Protein kinase-like (PK-like)"/>
    <property type="match status" value="1"/>
</dbReference>
<dbReference type="InterPro" id="IPR008271">
    <property type="entry name" value="Ser/Thr_kinase_AS"/>
</dbReference>
<keyword evidence="2 5" id="KW-0547">Nucleotide-binding</keyword>
<feature type="domain" description="Protein kinase" evidence="8">
    <location>
        <begin position="19"/>
        <end position="280"/>
    </location>
</feature>
<dbReference type="CDD" id="cd00060">
    <property type="entry name" value="FHA"/>
    <property type="match status" value="1"/>
</dbReference>
<evidence type="ECO:0000256" key="5">
    <source>
        <dbReference type="PROSITE-ProRule" id="PRU10141"/>
    </source>
</evidence>
<accession>A0A2A6RNA5</accession>
<dbReference type="Proteomes" id="UP000220527">
    <property type="component" value="Unassembled WGS sequence"/>
</dbReference>
<sequence>MIQELLTPGTLVHGASEQYSVLNLIGRGGMGAVYRVRRASDQTMWALKEMRPQGELTTEELVESRQLFEREALLLKSLQHPSLPVVIELFDHEGRPTMVMEFVPGQTLEDRMRDANAPLLKSDALGYAIQLCRVLHYLHTQSPPIIYRDLKPSNIMVTPEGQLKLIDFGVARTHKQGKAKDTIAMGSAGYAPPEQYGRGQTDARSDIYALGATLLHLLTNLPPVPLQTPQEGSVIKLNPSVDQRTEAVIIRAMDLSREQRFASGAEMEQALQACLDSPYVPPAPRPVMVTPHAAPPAAPPPAAAPPRPQQAQPQRQPQQPQPQAPPPRPAETNPPCHQCGRVNKPQARFCATCGTPLSGPPAAKIVVRSPHRTWELNLSKQPVRIGRRDPRQNHYPEVDLAEHDRGIASRHHATIQRDGDFYTVTDLGSTNGTLLNGILITPRSPRRLRQGDQIKIGEVEIEFRWS</sequence>
<reference evidence="10" key="1">
    <citation type="submission" date="2017-08" db="EMBL/GenBank/DDBJ databases">
        <authorList>
            <person name="Grouzdev D.S."/>
            <person name="Gaisin V.A."/>
            <person name="Rysina M.S."/>
            <person name="Gorlenko V.M."/>
        </authorList>
    </citation>
    <scope>NUCLEOTIDE SEQUENCE [LARGE SCALE GENOMIC DNA]</scope>
    <source>
        <strain evidence="10">Kir15-3F</strain>
    </source>
</reference>
<dbReference type="PROSITE" id="PS50006">
    <property type="entry name" value="FHA_DOMAIN"/>
    <property type="match status" value="1"/>
</dbReference>
<dbReference type="InterPro" id="IPR000719">
    <property type="entry name" value="Prot_kinase_dom"/>
</dbReference>
<dbReference type="SMART" id="SM00240">
    <property type="entry name" value="FHA"/>
    <property type="match status" value="1"/>
</dbReference>
<dbReference type="EMBL" id="NQWI01000011">
    <property type="protein sequence ID" value="PDW04368.1"/>
    <property type="molecule type" value="Genomic_DNA"/>
</dbReference>
<dbReference type="InterPro" id="IPR017441">
    <property type="entry name" value="Protein_kinase_ATP_BS"/>
</dbReference>
<keyword evidence="4 5" id="KW-0067">ATP-binding</keyword>
<dbReference type="InterPro" id="IPR011009">
    <property type="entry name" value="Kinase-like_dom_sf"/>
</dbReference>